<dbReference type="RefSeq" id="XP_025435776.1">
    <property type="nucleotide sequence ID" value="XM_025580010.1"/>
</dbReference>
<sequence length="150" mass="17274">MAPVRSLQLIIPRSRRTLELYIFLVDRDTGAGDSDWRPDWFKYQRILAEGFCRMRAQNPDLKVIFGEVHAGRWGRVYRELLVPAGGVECECVQSFLLTDDAGERVVRTKELIRELWGPLWEPARDEDSGPATMMEEPEDVASLLDRLLLL</sequence>
<organism evidence="1 2">
    <name type="scientific">Aspergillus saccharolyticus JOP 1030-1</name>
    <dbReference type="NCBI Taxonomy" id="1450539"/>
    <lineage>
        <taxon>Eukaryota</taxon>
        <taxon>Fungi</taxon>
        <taxon>Dikarya</taxon>
        <taxon>Ascomycota</taxon>
        <taxon>Pezizomycotina</taxon>
        <taxon>Eurotiomycetes</taxon>
        <taxon>Eurotiomycetidae</taxon>
        <taxon>Eurotiales</taxon>
        <taxon>Aspergillaceae</taxon>
        <taxon>Aspergillus</taxon>
        <taxon>Aspergillus subgen. Circumdati</taxon>
    </lineage>
</organism>
<proteinExistence type="predicted"/>
<protein>
    <submittedName>
        <fullName evidence="1">Uncharacterized protein</fullName>
    </submittedName>
</protein>
<dbReference type="Proteomes" id="UP000248349">
    <property type="component" value="Unassembled WGS sequence"/>
</dbReference>
<gene>
    <name evidence="1" type="ORF">BP01DRAFT_6670</name>
</gene>
<name>A0A318ZT23_9EURO</name>
<dbReference type="GeneID" id="37081239"/>
<evidence type="ECO:0000313" key="2">
    <source>
        <dbReference type="Proteomes" id="UP000248349"/>
    </source>
</evidence>
<dbReference type="AlphaFoldDB" id="A0A318ZT23"/>
<dbReference type="EMBL" id="KZ821218">
    <property type="protein sequence ID" value="PYH49794.1"/>
    <property type="molecule type" value="Genomic_DNA"/>
</dbReference>
<reference evidence="1 2" key="1">
    <citation type="submission" date="2016-12" db="EMBL/GenBank/DDBJ databases">
        <title>The genomes of Aspergillus section Nigri reveals drivers in fungal speciation.</title>
        <authorList>
            <consortium name="DOE Joint Genome Institute"/>
            <person name="Vesth T.C."/>
            <person name="Nybo J."/>
            <person name="Theobald S."/>
            <person name="Brandl J."/>
            <person name="Frisvad J.C."/>
            <person name="Nielsen K.F."/>
            <person name="Lyhne E.K."/>
            <person name="Kogle M.E."/>
            <person name="Kuo A."/>
            <person name="Riley R."/>
            <person name="Clum A."/>
            <person name="Nolan M."/>
            <person name="Lipzen A."/>
            <person name="Salamov A."/>
            <person name="Henrissat B."/>
            <person name="Wiebenga A."/>
            <person name="De Vries R.P."/>
            <person name="Grigoriev I.V."/>
            <person name="Mortensen U.H."/>
            <person name="Andersen M.R."/>
            <person name="Baker S.E."/>
        </authorList>
    </citation>
    <scope>NUCLEOTIDE SEQUENCE [LARGE SCALE GENOMIC DNA]</scope>
    <source>
        <strain evidence="1 2">JOP 1030-1</strain>
    </source>
</reference>
<keyword evidence="2" id="KW-1185">Reference proteome</keyword>
<accession>A0A318ZT23</accession>
<evidence type="ECO:0000313" key="1">
    <source>
        <dbReference type="EMBL" id="PYH49794.1"/>
    </source>
</evidence>